<evidence type="ECO:0000259" key="16">
    <source>
        <dbReference type="PROSITE" id="PS50053"/>
    </source>
</evidence>
<dbReference type="AlphaFoldDB" id="C1BNE9"/>
<dbReference type="Gene3D" id="3.10.20.90">
    <property type="entry name" value="Phosphatidylinositol 3-kinase Catalytic Subunit, Chain A, domain 1"/>
    <property type="match status" value="1"/>
</dbReference>
<keyword evidence="9" id="KW-0521">NADP</keyword>
<comment type="subcellular location">
    <subcellularLocation>
        <location evidence="1">Endoplasmic reticulum membrane</location>
        <topology evidence="1">Multi-pass membrane protein</topology>
    </subcellularLocation>
</comment>
<evidence type="ECO:0000256" key="8">
    <source>
        <dbReference type="ARBA" id="ARBA00022832"/>
    </source>
</evidence>
<accession>C1BNE9</accession>
<keyword evidence="13 15" id="KW-0472">Membrane</keyword>
<dbReference type="PANTHER" id="PTHR10556">
    <property type="entry name" value="3-OXO-5-ALPHA-STEROID 4-DEHYDROGENASE"/>
    <property type="match status" value="1"/>
</dbReference>
<dbReference type="PANTHER" id="PTHR10556:SF28">
    <property type="entry name" value="VERY-LONG-CHAIN ENOYL-COA REDUCTASE"/>
    <property type="match status" value="1"/>
</dbReference>
<keyword evidence="12" id="KW-0443">Lipid metabolism</keyword>
<organism evidence="17">
    <name type="scientific">Caligus rogercresseyi</name>
    <name type="common">Sea louse</name>
    <dbReference type="NCBI Taxonomy" id="217165"/>
    <lineage>
        <taxon>Eukaryota</taxon>
        <taxon>Metazoa</taxon>
        <taxon>Ecdysozoa</taxon>
        <taxon>Arthropoda</taxon>
        <taxon>Crustacea</taxon>
        <taxon>Multicrustacea</taxon>
        <taxon>Hexanauplia</taxon>
        <taxon>Copepoda</taxon>
        <taxon>Siphonostomatoida</taxon>
        <taxon>Caligidae</taxon>
        <taxon>Caligus</taxon>
    </lineage>
</organism>
<keyword evidence="8" id="KW-0276">Fatty acid metabolism</keyword>
<keyword evidence="5" id="KW-0444">Lipid biosynthesis</keyword>
<dbReference type="GO" id="GO:0042761">
    <property type="term" value="P:very long-chain fatty acid biosynthetic process"/>
    <property type="evidence" value="ECO:0007669"/>
    <property type="project" value="TreeGrafter"/>
</dbReference>
<dbReference type="GO" id="GO:0005789">
    <property type="term" value="C:endoplasmic reticulum membrane"/>
    <property type="evidence" value="ECO:0007669"/>
    <property type="project" value="UniProtKB-SubCell"/>
</dbReference>
<evidence type="ECO:0000256" key="9">
    <source>
        <dbReference type="ARBA" id="ARBA00022857"/>
    </source>
</evidence>
<evidence type="ECO:0000313" key="17">
    <source>
        <dbReference type="EMBL" id="ACO10552.1"/>
    </source>
</evidence>
<keyword evidence="10 15" id="KW-1133">Transmembrane helix</keyword>
<feature type="transmembrane region" description="Helical" evidence="15">
    <location>
        <begin position="83"/>
        <end position="105"/>
    </location>
</feature>
<evidence type="ECO:0000256" key="3">
    <source>
        <dbReference type="ARBA" id="ARBA00007742"/>
    </source>
</evidence>
<comment type="pathway">
    <text evidence="2">Lipid metabolism; fatty acid biosynthesis.</text>
</comment>
<evidence type="ECO:0000256" key="4">
    <source>
        <dbReference type="ARBA" id="ARBA00012530"/>
    </source>
</evidence>
<keyword evidence="11" id="KW-0560">Oxidoreductase</keyword>
<dbReference type="Pfam" id="PF02544">
    <property type="entry name" value="Steroid_dh"/>
    <property type="match status" value="1"/>
</dbReference>
<dbReference type="FunFam" id="3.10.20.90:FF:000131">
    <property type="entry name" value="trans-2,3-enoyl-CoA reductase-like"/>
    <property type="match status" value="1"/>
</dbReference>
<comment type="similarity">
    <text evidence="3">Belongs to the steroid 5-alpha reductase family.</text>
</comment>
<evidence type="ECO:0000256" key="5">
    <source>
        <dbReference type="ARBA" id="ARBA00022516"/>
    </source>
</evidence>
<dbReference type="CDD" id="cd01801">
    <property type="entry name" value="Ubl_TECR_like"/>
    <property type="match status" value="1"/>
</dbReference>
<dbReference type="EMBL" id="BT076128">
    <property type="protein sequence ID" value="ACO10552.1"/>
    <property type="molecule type" value="mRNA"/>
</dbReference>
<evidence type="ECO:0000256" key="15">
    <source>
        <dbReference type="SAM" id="Phobius"/>
    </source>
</evidence>
<evidence type="ECO:0000256" key="6">
    <source>
        <dbReference type="ARBA" id="ARBA00022692"/>
    </source>
</evidence>
<evidence type="ECO:0000256" key="7">
    <source>
        <dbReference type="ARBA" id="ARBA00022824"/>
    </source>
</evidence>
<dbReference type="SUPFAM" id="SSF54236">
    <property type="entry name" value="Ubiquitin-like"/>
    <property type="match status" value="1"/>
</dbReference>
<dbReference type="PROSITE" id="PS50244">
    <property type="entry name" value="S5A_REDUCTASE"/>
    <property type="match status" value="1"/>
</dbReference>
<dbReference type="InterPro" id="IPR039357">
    <property type="entry name" value="SRD5A/TECR"/>
</dbReference>
<keyword evidence="6 15" id="KW-0812">Transmembrane</keyword>
<keyword evidence="14" id="KW-0275">Fatty acid biosynthesis</keyword>
<dbReference type="GO" id="GO:0102758">
    <property type="term" value="F:very-long-chain enoyl-CoA reductase activity"/>
    <property type="evidence" value="ECO:0007669"/>
    <property type="project" value="UniProtKB-EC"/>
</dbReference>
<protein>
    <recommendedName>
        <fullName evidence="4">very-long-chain enoyl-CoA reductase</fullName>
        <ecNumber evidence="4">1.3.1.93</ecNumber>
    </recommendedName>
</protein>
<proteinExistence type="evidence at transcript level"/>
<feature type="domain" description="Ubiquitin-like" evidence="16">
    <location>
        <begin position="1"/>
        <end position="76"/>
    </location>
</feature>
<dbReference type="PROSITE" id="PS50053">
    <property type="entry name" value="UBIQUITIN_2"/>
    <property type="match status" value="1"/>
</dbReference>
<evidence type="ECO:0000256" key="1">
    <source>
        <dbReference type="ARBA" id="ARBA00004477"/>
    </source>
</evidence>
<dbReference type="InterPro" id="IPR001104">
    <property type="entry name" value="3-oxo-5_a-steroid_4-DH_C"/>
</dbReference>
<dbReference type="EC" id="1.3.1.93" evidence="4"/>
<sequence>MQLEVVHARSNKPLTSLKEVDESCTVLDLKKSIAKEIRKFKDVNRQELRLEPKGKFLKDDAVVSGLDLQDGAMLYFKDRGLQIGWTTVFLAEYAGPLLIYAWIYSRPWIFYGEVGASTLRAPVVNIALGCWSFHYLKRLFETVFIHRFSNSTMPVSNLFKNCSYYWGFAAYVAYHVNHPLFTAPGNTQVYSALAAFLMCEFGNLSIHLALRNLRPAGSTVRKIPFPTSNPFTSLFSFVSCPNYTYEIGSWIAFSVMTQCLPAGLFACLGLYQMSVWALGKHRNYKKEFSAYPKGRKSVIPFLF</sequence>
<dbReference type="InterPro" id="IPR029071">
    <property type="entry name" value="Ubiquitin-like_domsf"/>
</dbReference>
<reference evidence="17" key="1">
    <citation type="submission" date="2009-03" db="EMBL/GenBank/DDBJ databases">
        <title>Caligus rogercresseyi ESTs and full-length cDNAs.</title>
        <authorList>
            <person name="Yasuike M."/>
            <person name="von Schalburg K."/>
            <person name="Cooper G."/>
            <person name="Leong J."/>
            <person name="Jones S.R.M."/>
            <person name="Koop B.F."/>
        </authorList>
    </citation>
    <scope>NUCLEOTIDE SEQUENCE</scope>
    <source>
        <tissue evidence="17">Whole tissue</tissue>
    </source>
</reference>
<evidence type="ECO:0000256" key="11">
    <source>
        <dbReference type="ARBA" id="ARBA00023002"/>
    </source>
</evidence>
<evidence type="ECO:0000256" key="12">
    <source>
        <dbReference type="ARBA" id="ARBA00023098"/>
    </source>
</evidence>
<dbReference type="InterPro" id="IPR000626">
    <property type="entry name" value="Ubiquitin-like_dom"/>
</dbReference>
<evidence type="ECO:0000256" key="10">
    <source>
        <dbReference type="ARBA" id="ARBA00022989"/>
    </source>
</evidence>
<gene>
    <name evidence="17" type="primary">GPSN2</name>
</gene>
<evidence type="ECO:0000256" key="14">
    <source>
        <dbReference type="ARBA" id="ARBA00023160"/>
    </source>
</evidence>
<dbReference type="InterPro" id="IPR049127">
    <property type="entry name" value="TECR-like_N"/>
</dbReference>
<evidence type="ECO:0000256" key="2">
    <source>
        <dbReference type="ARBA" id="ARBA00005194"/>
    </source>
</evidence>
<keyword evidence="7" id="KW-0256">Endoplasmic reticulum</keyword>
<evidence type="ECO:0000256" key="13">
    <source>
        <dbReference type="ARBA" id="ARBA00023136"/>
    </source>
</evidence>
<name>C1BNE9_CALRO</name>
<dbReference type="Pfam" id="PF21696">
    <property type="entry name" value="TECR_N"/>
    <property type="match status" value="1"/>
</dbReference>